<dbReference type="Pfam" id="PF13672">
    <property type="entry name" value="PP2C_2"/>
    <property type="match status" value="1"/>
</dbReference>
<comment type="caution">
    <text evidence="2">The sequence shown here is derived from an EMBL/GenBank/DDBJ whole genome shotgun (WGS) entry which is preliminary data.</text>
</comment>
<dbReference type="STRING" id="1116472.MGMO_45c00540"/>
<dbReference type="RefSeq" id="WP_023494195.1">
    <property type="nucleotide sequence ID" value="NZ_AYLO01000044.1"/>
</dbReference>
<dbReference type="SMART" id="SM00331">
    <property type="entry name" value="PP2C_SIG"/>
    <property type="match status" value="1"/>
</dbReference>
<reference evidence="2 3" key="1">
    <citation type="journal article" date="2013" name="Genome Announc.">
        <title>Draft Genome Sequence of the Methanotrophic Gammaproteobacterium Methyloglobulus morosus DSM 22980 Strain KoM1.</title>
        <authorList>
            <person name="Poehlein A."/>
            <person name="Deutzmann J.S."/>
            <person name="Daniel R."/>
            <person name="Simeonova D.D."/>
        </authorList>
    </citation>
    <scope>NUCLEOTIDE SEQUENCE [LARGE SCALE GENOMIC DNA]</scope>
    <source>
        <strain evidence="2 3">KoM1</strain>
    </source>
</reference>
<evidence type="ECO:0000313" key="3">
    <source>
        <dbReference type="Proteomes" id="UP000017842"/>
    </source>
</evidence>
<name>V5C2X8_9GAMM</name>
<dbReference type="PROSITE" id="PS51746">
    <property type="entry name" value="PPM_2"/>
    <property type="match status" value="1"/>
</dbReference>
<protein>
    <submittedName>
        <fullName evidence="2">Serine/threonine protein phosphatase</fullName>
    </submittedName>
</protein>
<dbReference type="SUPFAM" id="SSF81606">
    <property type="entry name" value="PP2C-like"/>
    <property type="match status" value="1"/>
</dbReference>
<sequence length="255" mass="27629">MINYAAFTHTGKHHRQNQDAIFLPGIVQQKAGFWEGQFNLDAPLRFAVADGVGGLPSAATASRILLQELMVLDTAQPDLLPRQRLFPLHHRLVKSCQSQRALQNAGSTLVTAEIAADGQIGLWHVGDSRGYHYKPQGLRRLTDDHTLAYCLSRSGSHSQIQLDAVAKTRMGQALDNLFIYSPEAEEPFIGLQRLQLLPGETLLLVSDGVTSHLSDDALAVCLSGNGLAANVQRIFDAVMAQGAEDNLSAVAIAIM</sequence>
<proteinExistence type="predicted"/>
<dbReference type="Gene3D" id="3.60.40.10">
    <property type="entry name" value="PPM-type phosphatase domain"/>
    <property type="match status" value="1"/>
</dbReference>
<dbReference type="OrthoDB" id="9801841at2"/>
<accession>V5C2X8</accession>
<dbReference type="SMART" id="SM00332">
    <property type="entry name" value="PP2Cc"/>
    <property type="match status" value="1"/>
</dbReference>
<evidence type="ECO:0000313" key="2">
    <source>
        <dbReference type="EMBL" id="ESS72822.1"/>
    </source>
</evidence>
<feature type="domain" description="PPM-type phosphatase" evidence="1">
    <location>
        <begin position="23"/>
        <end position="254"/>
    </location>
</feature>
<dbReference type="AlphaFoldDB" id="V5C2X8"/>
<keyword evidence="3" id="KW-1185">Reference proteome</keyword>
<dbReference type="eggNOG" id="COG0631">
    <property type="taxonomic scope" value="Bacteria"/>
</dbReference>
<dbReference type="EMBL" id="AYLO01000044">
    <property type="protein sequence ID" value="ESS72822.1"/>
    <property type="molecule type" value="Genomic_DNA"/>
</dbReference>
<dbReference type="InterPro" id="IPR001932">
    <property type="entry name" value="PPM-type_phosphatase-like_dom"/>
</dbReference>
<evidence type="ECO:0000259" key="1">
    <source>
        <dbReference type="PROSITE" id="PS51746"/>
    </source>
</evidence>
<dbReference type="CDD" id="cd00143">
    <property type="entry name" value="PP2Cc"/>
    <property type="match status" value="1"/>
</dbReference>
<gene>
    <name evidence="2" type="ORF">MGMO_45c00540</name>
</gene>
<dbReference type="Proteomes" id="UP000017842">
    <property type="component" value="Unassembled WGS sequence"/>
</dbReference>
<dbReference type="InterPro" id="IPR036457">
    <property type="entry name" value="PPM-type-like_dom_sf"/>
</dbReference>
<organism evidence="2 3">
    <name type="scientific">Methyloglobulus morosus KoM1</name>
    <dbReference type="NCBI Taxonomy" id="1116472"/>
    <lineage>
        <taxon>Bacteria</taxon>
        <taxon>Pseudomonadati</taxon>
        <taxon>Pseudomonadota</taxon>
        <taxon>Gammaproteobacteria</taxon>
        <taxon>Methylococcales</taxon>
        <taxon>Methylococcaceae</taxon>
        <taxon>Methyloglobulus</taxon>
    </lineage>
</organism>